<protein>
    <recommendedName>
        <fullName evidence="2">M23ase beta-sheet core domain-containing protein</fullName>
    </recommendedName>
</protein>
<evidence type="ECO:0000313" key="3">
    <source>
        <dbReference type="EMBL" id="MPM99592.1"/>
    </source>
</evidence>
<dbReference type="AlphaFoldDB" id="A0A645EG47"/>
<organism evidence="3">
    <name type="scientific">bioreactor metagenome</name>
    <dbReference type="NCBI Taxonomy" id="1076179"/>
    <lineage>
        <taxon>unclassified sequences</taxon>
        <taxon>metagenomes</taxon>
        <taxon>ecological metagenomes</taxon>
    </lineage>
</organism>
<dbReference type="PANTHER" id="PTHR21666">
    <property type="entry name" value="PEPTIDASE-RELATED"/>
    <property type="match status" value="1"/>
</dbReference>
<dbReference type="InterPro" id="IPR011055">
    <property type="entry name" value="Dup_hybrid_motif"/>
</dbReference>
<feature type="domain" description="M23ase beta-sheet core" evidence="2">
    <location>
        <begin position="27"/>
        <end position="121"/>
    </location>
</feature>
<dbReference type="Pfam" id="PF01551">
    <property type="entry name" value="Peptidase_M23"/>
    <property type="match status" value="1"/>
</dbReference>
<accession>A0A645EG47</accession>
<dbReference type="PANTHER" id="PTHR21666:SF289">
    <property type="entry name" value="L-ALA--D-GLU ENDOPEPTIDASE"/>
    <property type="match status" value="1"/>
</dbReference>
<dbReference type="EMBL" id="VSSQ01045682">
    <property type="protein sequence ID" value="MPM99592.1"/>
    <property type="molecule type" value="Genomic_DNA"/>
</dbReference>
<proteinExistence type="predicted"/>
<keyword evidence="1" id="KW-0732">Signal</keyword>
<reference evidence="3" key="1">
    <citation type="submission" date="2019-08" db="EMBL/GenBank/DDBJ databases">
        <authorList>
            <person name="Kucharzyk K."/>
            <person name="Murdoch R.W."/>
            <person name="Higgins S."/>
            <person name="Loffler F."/>
        </authorList>
    </citation>
    <scope>NUCLEOTIDE SEQUENCE</scope>
</reference>
<name>A0A645EG47_9ZZZZ</name>
<sequence length="130" mass="13848">MVTLNSALHTPTIGWLTSSFGVRDGVMHKGIDLAANLGTPVEAALDGKVSFSGILKGYGKVVKVNHGNGMETIYAHCNKLYVNSGEEVKRGDHIADVGSTGDSTGPHLHFEVKINGNPVDPLKYGNNKQY</sequence>
<gene>
    <name evidence="3" type="ORF">SDC9_146784</name>
</gene>
<comment type="caution">
    <text evidence="3">The sequence shown here is derived from an EMBL/GenBank/DDBJ whole genome shotgun (WGS) entry which is preliminary data.</text>
</comment>
<dbReference type="Gene3D" id="2.70.70.10">
    <property type="entry name" value="Glucose Permease (Domain IIA)"/>
    <property type="match status" value="1"/>
</dbReference>
<dbReference type="InterPro" id="IPR016047">
    <property type="entry name" value="M23ase_b-sheet_dom"/>
</dbReference>
<dbReference type="SUPFAM" id="SSF51261">
    <property type="entry name" value="Duplicated hybrid motif"/>
    <property type="match status" value="1"/>
</dbReference>
<evidence type="ECO:0000259" key="2">
    <source>
        <dbReference type="Pfam" id="PF01551"/>
    </source>
</evidence>
<evidence type="ECO:0000256" key="1">
    <source>
        <dbReference type="ARBA" id="ARBA00022729"/>
    </source>
</evidence>
<dbReference type="InterPro" id="IPR050570">
    <property type="entry name" value="Cell_wall_metabolism_enzyme"/>
</dbReference>
<dbReference type="GO" id="GO:0004222">
    <property type="term" value="F:metalloendopeptidase activity"/>
    <property type="evidence" value="ECO:0007669"/>
    <property type="project" value="TreeGrafter"/>
</dbReference>
<dbReference type="CDD" id="cd12797">
    <property type="entry name" value="M23_peptidase"/>
    <property type="match status" value="1"/>
</dbReference>